<comment type="pathway">
    <text evidence="3 10">Glycan biosynthesis; glycogen biosynthesis.</text>
</comment>
<evidence type="ECO:0000256" key="9">
    <source>
        <dbReference type="ARBA" id="ARBA00023277"/>
    </source>
</evidence>
<dbReference type="FunFam" id="2.60.40.10:FF:000169">
    <property type="entry name" value="1,4-alpha-glucan branching enzyme GlgB"/>
    <property type="match status" value="1"/>
</dbReference>
<dbReference type="InterPro" id="IPR006047">
    <property type="entry name" value="GH13_cat_dom"/>
</dbReference>
<dbReference type="eggNOG" id="COG0296">
    <property type="taxonomic scope" value="Bacteria"/>
</dbReference>
<dbReference type="InterPro" id="IPR054169">
    <property type="entry name" value="GlgB_N"/>
</dbReference>
<dbReference type="InterPro" id="IPR017853">
    <property type="entry name" value="GH"/>
</dbReference>
<dbReference type="CAZy" id="CBM48">
    <property type="family name" value="Carbohydrate-Binding Module Family 48"/>
</dbReference>
<dbReference type="CDD" id="cd11322">
    <property type="entry name" value="AmyAc_Glg_BE"/>
    <property type="match status" value="1"/>
</dbReference>
<evidence type="ECO:0000256" key="7">
    <source>
        <dbReference type="ARBA" id="ARBA00022679"/>
    </source>
</evidence>
<dbReference type="GO" id="GO:0003844">
    <property type="term" value="F:1,4-alpha-glucan branching enzyme activity"/>
    <property type="evidence" value="ECO:0007669"/>
    <property type="project" value="UniProtKB-UniRule"/>
</dbReference>
<keyword evidence="6 10" id="KW-0328">Glycosyltransferase</keyword>
<dbReference type="HAMAP" id="MF_00685">
    <property type="entry name" value="GlgB"/>
    <property type="match status" value="1"/>
</dbReference>
<dbReference type="InterPro" id="IPR006048">
    <property type="entry name" value="A-amylase/branching_C"/>
</dbReference>
<evidence type="ECO:0000256" key="3">
    <source>
        <dbReference type="ARBA" id="ARBA00004964"/>
    </source>
</evidence>
<dbReference type="PANTHER" id="PTHR43651:SF3">
    <property type="entry name" value="1,4-ALPHA-GLUCAN-BRANCHING ENZYME"/>
    <property type="match status" value="1"/>
</dbReference>
<evidence type="ECO:0000313" key="14">
    <source>
        <dbReference type="Proteomes" id="UP000000383"/>
    </source>
</evidence>
<evidence type="ECO:0000256" key="2">
    <source>
        <dbReference type="ARBA" id="ARBA00002953"/>
    </source>
</evidence>
<protein>
    <recommendedName>
        <fullName evidence="10">1,4-alpha-glucan branching enzyme GlgB</fullName>
        <ecNumber evidence="10">2.4.1.18</ecNumber>
    </recommendedName>
    <alternativeName>
        <fullName evidence="10">1,4-alpha-D-glucan:1,4-alpha-D-glucan 6-glucosyl-transferase</fullName>
    </alternativeName>
    <alternativeName>
        <fullName evidence="10">Alpha-(1-&gt;4)-glucan branching enzyme</fullName>
    </alternativeName>
    <alternativeName>
        <fullName evidence="10">Glycogen branching enzyme</fullName>
        <shortName evidence="10">BE</shortName>
    </alternativeName>
</protein>
<keyword evidence="7 10" id="KW-0808">Transferase</keyword>
<organism evidence="13 14">
    <name type="scientific">Methylotenera versatilis (strain 301)</name>
    <dbReference type="NCBI Taxonomy" id="666681"/>
    <lineage>
        <taxon>Bacteria</taxon>
        <taxon>Pseudomonadati</taxon>
        <taxon>Pseudomonadota</taxon>
        <taxon>Betaproteobacteria</taxon>
        <taxon>Nitrosomonadales</taxon>
        <taxon>Methylophilaceae</taxon>
        <taxon>Methylotenera</taxon>
    </lineage>
</organism>
<comment type="function">
    <text evidence="2 10">Catalyzes the formation of the alpha-1,6-glucosidic linkages in glycogen by scission of a 1,4-alpha-linked oligosaccharide from growing alpha-1,4-glucan chains and the subsequent attachment of the oligosaccharide to the alpha-1,6 position.</text>
</comment>
<name>D7DIJ5_METV0</name>
<dbReference type="Gene3D" id="2.60.40.1180">
    <property type="entry name" value="Golgi alpha-mannosidase II"/>
    <property type="match status" value="1"/>
</dbReference>
<dbReference type="SUPFAM" id="SSF51011">
    <property type="entry name" value="Glycosyl hydrolase domain"/>
    <property type="match status" value="1"/>
</dbReference>
<dbReference type="GO" id="GO:0004553">
    <property type="term" value="F:hydrolase activity, hydrolyzing O-glycosyl compounds"/>
    <property type="evidence" value="ECO:0007669"/>
    <property type="project" value="InterPro"/>
</dbReference>
<keyword evidence="9 10" id="KW-0119">Carbohydrate metabolism</keyword>
<evidence type="ECO:0000259" key="12">
    <source>
        <dbReference type="SMART" id="SM00642"/>
    </source>
</evidence>
<dbReference type="EC" id="2.4.1.18" evidence="10"/>
<dbReference type="SMART" id="SM00642">
    <property type="entry name" value="Aamy"/>
    <property type="match status" value="1"/>
</dbReference>
<dbReference type="Pfam" id="PF02922">
    <property type="entry name" value="CBM_48"/>
    <property type="match status" value="1"/>
</dbReference>
<dbReference type="CAZy" id="GH13">
    <property type="family name" value="Glycoside Hydrolase Family 13"/>
</dbReference>
<dbReference type="NCBIfam" id="NF008967">
    <property type="entry name" value="PRK12313.1"/>
    <property type="match status" value="1"/>
</dbReference>
<reference evidence="13 14" key="2">
    <citation type="journal article" date="2011" name="J. Bacteriol.">
        <title>Genomes of three methylotrophs from a single niche uncover genetic and metabolic divergence of Methylophilaceae.</title>
        <authorList>
            <person name="Lapidus A."/>
            <person name="Clum A."/>
            <person name="Labutti K."/>
            <person name="Kaluzhnaya M.G."/>
            <person name="Lim S."/>
            <person name="Beck D.A."/>
            <person name="Glavina Del Rio T."/>
            <person name="Nolan M."/>
            <person name="Mavromatis K."/>
            <person name="Huntemann M."/>
            <person name="Lucas S."/>
            <person name="Lidstrom M.E."/>
            <person name="Ivanova N."/>
            <person name="Chistoserdova L."/>
        </authorList>
    </citation>
    <scope>NUCLEOTIDE SEQUENCE [LARGE SCALE GENOMIC DNA]</scope>
    <source>
        <strain evidence="13 14">301</strain>
    </source>
</reference>
<dbReference type="PANTHER" id="PTHR43651">
    <property type="entry name" value="1,4-ALPHA-GLUCAN-BRANCHING ENZYME"/>
    <property type="match status" value="1"/>
</dbReference>
<dbReference type="Pfam" id="PF22019">
    <property type="entry name" value="GlgB_N"/>
    <property type="match status" value="1"/>
</dbReference>
<evidence type="ECO:0000256" key="5">
    <source>
        <dbReference type="ARBA" id="ARBA00022600"/>
    </source>
</evidence>
<comment type="catalytic activity">
    <reaction evidence="1 10">
        <text>Transfers a segment of a (1-&gt;4)-alpha-D-glucan chain to a primary hydroxy group in a similar glucan chain.</text>
        <dbReference type="EC" id="2.4.1.18"/>
    </reaction>
</comment>
<feature type="domain" description="Glycosyl hydrolase family 13 catalytic" evidence="12">
    <location>
        <begin position="271"/>
        <end position="643"/>
    </location>
</feature>
<comment type="similarity">
    <text evidence="4 10">Belongs to the glycosyl hydrolase 13 family. GlgB subfamily.</text>
</comment>
<evidence type="ECO:0000256" key="4">
    <source>
        <dbReference type="ARBA" id="ARBA00009000"/>
    </source>
</evidence>
<dbReference type="InterPro" id="IPR004193">
    <property type="entry name" value="Glyco_hydro_13_N"/>
</dbReference>
<dbReference type="Pfam" id="PF00128">
    <property type="entry name" value="Alpha-amylase"/>
    <property type="match status" value="1"/>
</dbReference>
<proteinExistence type="inferred from homology"/>
<dbReference type="InterPro" id="IPR014756">
    <property type="entry name" value="Ig_E-set"/>
</dbReference>
<dbReference type="InterPro" id="IPR013783">
    <property type="entry name" value="Ig-like_fold"/>
</dbReference>
<dbReference type="EMBL" id="CP002056">
    <property type="protein sequence ID" value="ADI29880.1"/>
    <property type="molecule type" value="Genomic_DNA"/>
</dbReference>
<dbReference type="AlphaFoldDB" id="D7DIJ5"/>
<evidence type="ECO:0000256" key="6">
    <source>
        <dbReference type="ARBA" id="ARBA00022676"/>
    </source>
</evidence>
<evidence type="ECO:0000256" key="8">
    <source>
        <dbReference type="ARBA" id="ARBA00023056"/>
    </source>
</evidence>
<dbReference type="OrthoDB" id="9800174at2"/>
<dbReference type="SUPFAM" id="SSF51445">
    <property type="entry name" value="(Trans)glycosidases"/>
    <property type="match status" value="1"/>
</dbReference>
<dbReference type="PIRSF" id="PIRSF000463">
    <property type="entry name" value="GlgB"/>
    <property type="match status" value="1"/>
</dbReference>
<dbReference type="SUPFAM" id="SSF81296">
    <property type="entry name" value="E set domains"/>
    <property type="match status" value="2"/>
</dbReference>
<evidence type="ECO:0000256" key="1">
    <source>
        <dbReference type="ARBA" id="ARBA00000826"/>
    </source>
</evidence>
<sequence length="752" mass="85607">MDKSEATPVDSTTKVAAKTSAKAKSASNANSDSLKLILKAKHHDPFSFLGLHAVENTYVYRVFLPSASEVWVKNSRTWTKLNKTHADGLFEVASETAIKTPCLLKVSAGGSEYETYDPYTFSSSLTQDELYLFGEGRLLQGYKTLGAQCLSQKNIEGVRFAVWAPNAERVSVIGSFNNWDGRVHSMRAHGSSGVWDIFIPHLTTNDTYKFEIRNRHTGHILAKTDPYGFEFEPRPGTAAKISTSQHQWQDKNWLDARQKRDWLHAPFNCYEVHLGSWQRNEQGHFLTYRELANTLVPYVTEMGYTHVELMPISEHPLTESWGYQTTGYFGVTNRFGSPDDLRFLIDAFHQANIGVILDWVPGHFPKDDWALARFDGTALYEHEDPRLGEHQDWGTLIFNYGRNEVRNFLMSNAYFWLSEFHIDGLRVDAVASMLYLDYSRKAGEWLPNKFGGRENLDVIDFLKQLNVMVGEDFAGVLTIAEESTAWPGVSRPVYLGGLGFNMKWNMGWMNDTLSYIEHDPVHRRYYHDMLTFGQLYAYSENFVLPFSHDEVVHGKHSLLDKMPGDAWQKFANLRLLITYQMTTPGKKLNFMGNEFGQGREWNVNSSLDWHLLGKDYEGHQWHQGVKQATTDLNKIYKDVNALHALDFEVQGFEWIDCHDSDQSIVSYIRRGLDNSFVIIVLNFTPVLRNAYRIGVPQAGNYHEIFNSDAGCYGGSNQGNGSGLHTENVAWMNHQQSLVITLPPLAGIVLQLN</sequence>
<dbReference type="HOGENOM" id="CLU_004245_3_2_4"/>
<dbReference type="InterPro" id="IPR044143">
    <property type="entry name" value="GlgB_N_E_set_prok"/>
</dbReference>
<dbReference type="NCBIfam" id="TIGR01515">
    <property type="entry name" value="branching_enzym"/>
    <property type="match status" value="1"/>
</dbReference>
<dbReference type="FunFam" id="2.60.40.1180:FF:000002">
    <property type="entry name" value="1,4-alpha-glucan branching enzyme GlgB"/>
    <property type="match status" value="1"/>
</dbReference>
<dbReference type="GO" id="GO:0043169">
    <property type="term" value="F:cation binding"/>
    <property type="evidence" value="ECO:0007669"/>
    <property type="project" value="InterPro"/>
</dbReference>
<feature type="active site" description="Nucleophile" evidence="10 11">
    <location>
        <position position="428"/>
    </location>
</feature>
<accession>D7DIJ5</accession>
<dbReference type="NCBIfam" id="NF003811">
    <property type="entry name" value="PRK05402.1"/>
    <property type="match status" value="1"/>
</dbReference>
<dbReference type="GO" id="GO:0005829">
    <property type="term" value="C:cytosol"/>
    <property type="evidence" value="ECO:0007669"/>
    <property type="project" value="TreeGrafter"/>
</dbReference>
<reference evidence="14" key="1">
    <citation type="submission" date="2010-05" db="EMBL/GenBank/DDBJ databases">
        <title>Complete sequence of Methylotenera sp. 301.</title>
        <authorList>
            <person name="Lucas S."/>
            <person name="Copeland A."/>
            <person name="Lapidus A."/>
            <person name="Cheng J.-F."/>
            <person name="Bruce D."/>
            <person name="Goodwin L."/>
            <person name="Pitluck S."/>
            <person name="Clum A."/>
            <person name="Land M."/>
            <person name="Hauser L."/>
            <person name="Kyrpides N."/>
            <person name="Ivanova N."/>
            <person name="Chistoservova L."/>
            <person name="Kalyuzhnaya M."/>
            <person name="Woyke T."/>
        </authorList>
    </citation>
    <scope>NUCLEOTIDE SEQUENCE [LARGE SCALE GENOMIC DNA]</scope>
    <source>
        <strain evidence="14">301</strain>
    </source>
</reference>
<dbReference type="KEGG" id="meh:M301_1500"/>
<dbReference type="GO" id="GO:0005978">
    <property type="term" value="P:glycogen biosynthetic process"/>
    <property type="evidence" value="ECO:0007669"/>
    <property type="project" value="UniProtKB-UniRule"/>
</dbReference>
<gene>
    <name evidence="10" type="primary">glgB</name>
    <name evidence="13" type="ordered locus">M301_1500</name>
</gene>
<dbReference type="STRING" id="666681.M301_1500"/>
<dbReference type="CDD" id="cd02855">
    <property type="entry name" value="E_set_GBE_prok_N"/>
    <property type="match status" value="1"/>
</dbReference>
<dbReference type="InterPro" id="IPR006407">
    <property type="entry name" value="GlgB"/>
</dbReference>
<dbReference type="UniPathway" id="UPA00164"/>
<dbReference type="Gene3D" id="2.60.40.10">
    <property type="entry name" value="Immunoglobulins"/>
    <property type="match status" value="2"/>
</dbReference>
<evidence type="ECO:0000256" key="11">
    <source>
        <dbReference type="PIRSR" id="PIRSR000463-1"/>
    </source>
</evidence>
<comment type="subunit">
    <text evidence="10">Monomer.</text>
</comment>
<dbReference type="InterPro" id="IPR013780">
    <property type="entry name" value="Glyco_hydro_b"/>
</dbReference>
<dbReference type="FunFam" id="3.20.20.80:FF:000003">
    <property type="entry name" value="1,4-alpha-glucan branching enzyme GlgB"/>
    <property type="match status" value="1"/>
</dbReference>
<keyword evidence="14" id="KW-1185">Reference proteome</keyword>
<evidence type="ECO:0000313" key="13">
    <source>
        <dbReference type="EMBL" id="ADI29880.1"/>
    </source>
</evidence>
<evidence type="ECO:0000256" key="10">
    <source>
        <dbReference type="HAMAP-Rule" id="MF_00685"/>
    </source>
</evidence>
<keyword evidence="8 10" id="KW-0320">Glycogen biosynthesis</keyword>
<dbReference type="Proteomes" id="UP000000383">
    <property type="component" value="Chromosome"/>
</dbReference>
<keyword evidence="5 10" id="KW-0321">Glycogen metabolism</keyword>
<feature type="active site" description="Proton donor" evidence="10 11">
    <location>
        <position position="481"/>
    </location>
</feature>
<dbReference type="InterPro" id="IPR037439">
    <property type="entry name" value="Branching_enzy"/>
</dbReference>
<dbReference type="Pfam" id="PF02806">
    <property type="entry name" value="Alpha-amylase_C"/>
    <property type="match status" value="1"/>
</dbReference>
<dbReference type="Gene3D" id="3.20.20.80">
    <property type="entry name" value="Glycosidases"/>
    <property type="match status" value="1"/>
</dbReference>